<sequence length="243" mass="25008">MTHVPPVVPPATEASGTETVLLLRIAACAAVAGTVAISVAFALLGDVPRGDPVAAFDHVNDRPWLWIRLGGIMAMLAWVVAFAALARVMSGERARAVAGLAQPLLMVAVAVFAVAYAVDGLSIGHVADAWANGTAPQGELVQQAKVLELVSGAASILSQSLLGLALLAHAVAHLYTDDFPKLLTWVGIAGSAGWFLGGGLLFAGVPGLSFELFVPFTMLATLWVAGVGVVAWRRGSRLARAAS</sequence>
<reference evidence="2 3" key="1">
    <citation type="submission" date="2020-08" db="EMBL/GenBank/DDBJ databases">
        <title>Sequencing the genomes of 1000 actinobacteria strains.</title>
        <authorList>
            <person name="Klenk H.-P."/>
        </authorList>
    </citation>
    <scope>NUCLEOTIDE SEQUENCE [LARGE SCALE GENOMIC DNA]</scope>
    <source>
        <strain evidence="2 3">DSM 102030</strain>
    </source>
</reference>
<dbReference type="RefSeq" id="WP_184582639.1">
    <property type="nucleotide sequence ID" value="NZ_JACHJT010000001.1"/>
</dbReference>
<evidence type="ECO:0000313" key="3">
    <source>
        <dbReference type="Proteomes" id="UP000523007"/>
    </source>
</evidence>
<feature type="transmembrane region" description="Helical" evidence="1">
    <location>
        <begin position="21"/>
        <end position="44"/>
    </location>
</feature>
<evidence type="ECO:0000313" key="2">
    <source>
        <dbReference type="EMBL" id="MBB4934511.1"/>
    </source>
</evidence>
<keyword evidence="1" id="KW-0472">Membrane</keyword>
<gene>
    <name evidence="2" type="ORF">F4561_005331</name>
</gene>
<dbReference type="AlphaFoldDB" id="A0A7W7RN48"/>
<feature type="transmembrane region" description="Helical" evidence="1">
    <location>
        <begin position="64"/>
        <end position="85"/>
    </location>
</feature>
<accession>A0A7W7RN48</accession>
<feature type="transmembrane region" description="Helical" evidence="1">
    <location>
        <begin position="156"/>
        <end position="175"/>
    </location>
</feature>
<evidence type="ECO:0008006" key="4">
    <source>
        <dbReference type="Google" id="ProtNLM"/>
    </source>
</evidence>
<feature type="transmembrane region" description="Helical" evidence="1">
    <location>
        <begin position="97"/>
        <end position="118"/>
    </location>
</feature>
<proteinExistence type="predicted"/>
<dbReference type="Proteomes" id="UP000523007">
    <property type="component" value="Unassembled WGS sequence"/>
</dbReference>
<name>A0A7W7RN48_9ACTN</name>
<dbReference type="EMBL" id="JACHJT010000001">
    <property type="protein sequence ID" value="MBB4934511.1"/>
    <property type="molecule type" value="Genomic_DNA"/>
</dbReference>
<comment type="caution">
    <text evidence="2">The sequence shown here is derived from an EMBL/GenBank/DDBJ whole genome shotgun (WGS) entry which is preliminary data.</text>
</comment>
<organism evidence="2 3">
    <name type="scientific">Lipingzhangella halophila</name>
    <dbReference type="NCBI Taxonomy" id="1783352"/>
    <lineage>
        <taxon>Bacteria</taxon>
        <taxon>Bacillati</taxon>
        <taxon>Actinomycetota</taxon>
        <taxon>Actinomycetes</taxon>
        <taxon>Streptosporangiales</taxon>
        <taxon>Nocardiopsidaceae</taxon>
        <taxon>Lipingzhangella</taxon>
    </lineage>
</organism>
<evidence type="ECO:0000256" key="1">
    <source>
        <dbReference type="SAM" id="Phobius"/>
    </source>
</evidence>
<feature type="transmembrane region" description="Helical" evidence="1">
    <location>
        <begin position="212"/>
        <end position="232"/>
    </location>
</feature>
<protein>
    <recommendedName>
        <fullName evidence="4">DUF4386 domain-containing protein</fullName>
    </recommendedName>
</protein>
<keyword evidence="1" id="KW-1133">Transmembrane helix</keyword>
<keyword evidence="1" id="KW-0812">Transmembrane</keyword>
<feature type="transmembrane region" description="Helical" evidence="1">
    <location>
        <begin position="182"/>
        <end position="206"/>
    </location>
</feature>
<keyword evidence="3" id="KW-1185">Reference proteome</keyword>